<dbReference type="RefSeq" id="WP_210325755.1">
    <property type="nucleotide sequence ID" value="NZ_JACHBG010000025.1"/>
</dbReference>
<dbReference type="PANTHER" id="PTHR43798:SF31">
    <property type="entry name" value="AB HYDROLASE SUPERFAMILY PROTEIN YCLE"/>
    <property type="match status" value="1"/>
</dbReference>
<comment type="caution">
    <text evidence="3">The sequence shown here is derived from an EMBL/GenBank/DDBJ whole genome shotgun (WGS) entry which is preliminary data.</text>
</comment>
<gene>
    <name evidence="3" type="ORF">GGD46_005997</name>
</gene>
<evidence type="ECO:0000313" key="4">
    <source>
        <dbReference type="Proteomes" id="UP000565576"/>
    </source>
</evidence>
<keyword evidence="1" id="KW-0378">Hydrolase</keyword>
<reference evidence="3 4" key="1">
    <citation type="submission" date="2020-08" db="EMBL/GenBank/DDBJ databases">
        <title>Genomic Encyclopedia of Type Strains, Phase IV (KMG-V): Genome sequencing to study the core and pangenomes of soil and plant-associated prokaryotes.</title>
        <authorList>
            <person name="Whitman W."/>
        </authorList>
    </citation>
    <scope>NUCLEOTIDE SEQUENCE [LARGE SCALE GENOMIC DNA]</scope>
    <source>
        <strain evidence="3 4">SEMIA 4060</strain>
    </source>
</reference>
<dbReference type="InterPro" id="IPR029058">
    <property type="entry name" value="AB_hydrolase_fold"/>
</dbReference>
<dbReference type="EMBL" id="JACHBG010000025">
    <property type="protein sequence ID" value="MBB6488677.1"/>
    <property type="molecule type" value="Genomic_DNA"/>
</dbReference>
<evidence type="ECO:0000313" key="3">
    <source>
        <dbReference type="EMBL" id="MBB6488677.1"/>
    </source>
</evidence>
<evidence type="ECO:0000256" key="1">
    <source>
        <dbReference type="ARBA" id="ARBA00022801"/>
    </source>
</evidence>
<feature type="domain" description="AB hydrolase-1" evidence="2">
    <location>
        <begin position="12"/>
        <end position="111"/>
    </location>
</feature>
<evidence type="ECO:0000259" key="2">
    <source>
        <dbReference type="Pfam" id="PF00561"/>
    </source>
</evidence>
<dbReference type="PANTHER" id="PTHR43798">
    <property type="entry name" value="MONOACYLGLYCEROL LIPASE"/>
    <property type="match status" value="1"/>
</dbReference>
<dbReference type="InterPro" id="IPR000073">
    <property type="entry name" value="AB_hydrolase_1"/>
</dbReference>
<proteinExistence type="predicted"/>
<accession>A0A7X0MF69</accession>
<dbReference type="GO" id="GO:0016020">
    <property type="term" value="C:membrane"/>
    <property type="evidence" value="ECO:0007669"/>
    <property type="project" value="TreeGrafter"/>
</dbReference>
<dbReference type="Pfam" id="PF00561">
    <property type="entry name" value="Abhydrolase_1"/>
    <property type="match status" value="1"/>
</dbReference>
<organism evidence="3 4">
    <name type="scientific">Rhizobium lusitanum</name>
    <dbReference type="NCBI Taxonomy" id="293958"/>
    <lineage>
        <taxon>Bacteria</taxon>
        <taxon>Pseudomonadati</taxon>
        <taxon>Pseudomonadota</taxon>
        <taxon>Alphaproteobacteria</taxon>
        <taxon>Hyphomicrobiales</taxon>
        <taxon>Rhizobiaceae</taxon>
        <taxon>Rhizobium/Agrobacterium group</taxon>
        <taxon>Rhizobium</taxon>
    </lineage>
</organism>
<name>A0A7X0MF69_9HYPH</name>
<dbReference type="Gene3D" id="3.40.50.1820">
    <property type="entry name" value="alpha/beta hydrolase"/>
    <property type="match status" value="1"/>
</dbReference>
<dbReference type="GO" id="GO:0016787">
    <property type="term" value="F:hydrolase activity"/>
    <property type="evidence" value="ECO:0007669"/>
    <property type="project" value="UniProtKB-KW"/>
</dbReference>
<protein>
    <submittedName>
        <fullName evidence="3">Pimeloyl-ACP methyl ester carboxylesterase</fullName>
    </submittedName>
</protein>
<sequence length="254" mass="28150">MAVTDLGGHSVAVVYLNGSFADQSRWRKVVADLGPNWRHILYDERARGRSKRSADYSFEACIRDLDAVLGARGVNRALLVGWSYGAYIGVQWAARNPDRALGVVAVEGAFPWGWIEAAGHERIRTLFRWMRLVLPIASRLGVAAHMSAEQHAEITIEKHKVAAAFDPVLDGIRVPVRYVLATGASLCGCEEEFRAMRESIIPALARNRYLEVSAKVASNHRTILHKDFRAIAEAVREIASMPPIWGLSRQPLNG</sequence>
<dbReference type="AlphaFoldDB" id="A0A7X0MF69"/>
<dbReference type="InterPro" id="IPR050266">
    <property type="entry name" value="AB_hydrolase_sf"/>
</dbReference>
<dbReference type="Proteomes" id="UP000565576">
    <property type="component" value="Unassembled WGS sequence"/>
</dbReference>
<dbReference type="SUPFAM" id="SSF53474">
    <property type="entry name" value="alpha/beta-Hydrolases"/>
    <property type="match status" value="1"/>
</dbReference>